<evidence type="ECO:0000313" key="2">
    <source>
        <dbReference type="EMBL" id="QEL18031.1"/>
    </source>
</evidence>
<feature type="domain" description="Methyltransferase type 11" evidence="1">
    <location>
        <begin position="76"/>
        <end position="126"/>
    </location>
</feature>
<evidence type="ECO:0000313" key="3">
    <source>
        <dbReference type="Proteomes" id="UP000324974"/>
    </source>
</evidence>
<gene>
    <name evidence="2" type="ORF">PX52LOC_05045</name>
</gene>
<evidence type="ECO:0000259" key="1">
    <source>
        <dbReference type="Pfam" id="PF08241"/>
    </source>
</evidence>
<keyword evidence="2" id="KW-0808">Transferase</keyword>
<protein>
    <submittedName>
        <fullName evidence="2">Class I SAM-dependent methyltransferase</fullName>
    </submittedName>
</protein>
<dbReference type="AlphaFoldDB" id="A0A5C1AFJ7"/>
<dbReference type="GO" id="GO:0032259">
    <property type="term" value="P:methylation"/>
    <property type="evidence" value="ECO:0007669"/>
    <property type="project" value="UniProtKB-KW"/>
</dbReference>
<dbReference type="InterPro" id="IPR013216">
    <property type="entry name" value="Methyltransf_11"/>
</dbReference>
<dbReference type="GO" id="GO:0008757">
    <property type="term" value="F:S-adenosylmethionine-dependent methyltransferase activity"/>
    <property type="evidence" value="ECO:0007669"/>
    <property type="project" value="InterPro"/>
</dbReference>
<dbReference type="SUPFAM" id="SSF53335">
    <property type="entry name" value="S-adenosyl-L-methionine-dependent methyltransferases"/>
    <property type="match status" value="1"/>
</dbReference>
<dbReference type="RefSeq" id="WP_149112572.1">
    <property type="nucleotide sequence ID" value="NZ_CP042425.1"/>
</dbReference>
<reference evidence="3" key="1">
    <citation type="submission" date="2019-08" db="EMBL/GenBank/DDBJ databases">
        <title>Limnoglobus roseus gen. nov., sp. nov., a novel freshwater planctomycete with a giant genome from the family Gemmataceae.</title>
        <authorList>
            <person name="Kulichevskaya I.S."/>
            <person name="Naumoff D.G."/>
            <person name="Miroshnikov K."/>
            <person name="Ivanova A."/>
            <person name="Philippov D.A."/>
            <person name="Hakobyan A."/>
            <person name="Rijpstra I.C."/>
            <person name="Sinninghe Damste J.S."/>
            <person name="Liesack W."/>
            <person name="Dedysh S.N."/>
        </authorList>
    </citation>
    <scope>NUCLEOTIDE SEQUENCE [LARGE SCALE GENOMIC DNA]</scope>
    <source>
        <strain evidence="3">PX52</strain>
    </source>
</reference>
<sequence>MNYLQRTLVSPRWQWLNRLIGPFVWSGDEHSQWLRVVMNRETRKLVDGLNPGSLKALEISGHSWEQPGYFREHKALDYPEYDVCTAVYPDTFDLVIAEQVFEHLLWPYRAGRNVYQMLNPGGYFLVTTPFLVKIHNHPVDCSRWTELGMKHFLAECGFPLENIVTASWGNRDCVKANLRPRWVIYQEWLHSLKNEPEFPMVIWALARK</sequence>
<dbReference type="Proteomes" id="UP000324974">
    <property type="component" value="Chromosome"/>
</dbReference>
<dbReference type="EMBL" id="CP042425">
    <property type="protein sequence ID" value="QEL18031.1"/>
    <property type="molecule type" value="Genomic_DNA"/>
</dbReference>
<proteinExistence type="predicted"/>
<accession>A0A5C1AFJ7</accession>
<dbReference type="Gene3D" id="3.40.50.150">
    <property type="entry name" value="Vaccinia Virus protein VP39"/>
    <property type="match status" value="1"/>
</dbReference>
<keyword evidence="3" id="KW-1185">Reference proteome</keyword>
<dbReference type="OrthoDB" id="272052at2"/>
<name>A0A5C1AFJ7_9BACT</name>
<organism evidence="2 3">
    <name type="scientific">Limnoglobus roseus</name>
    <dbReference type="NCBI Taxonomy" id="2598579"/>
    <lineage>
        <taxon>Bacteria</taxon>
        <taxon>Pseudomonadati</taxon>
        <taxon>Planctomycetota</taxon>
        <taxon>Planctomycetia</taxon>
        <taxon>Gemmatales</taxon>
        <taxon>Gemmataceae</taxon>
        <taxon>Limnoglobus</taxon>
    </lineage>
</organism>
<dbReference type="Pfam" id="PF08241">
    <property type="entry name" value="Methyltransf_11"/>
    <property type="match status" value="1"/>
</dbReference>
<dbReference type="InterPro" id="IPR029063">
    <property type="entry name" value="SAM-dependent_MTases_sf"/>
</dbReference>
<dbReference type="KEGG" id="lrs:PX52LOC_05045"/>
<keyword evidence="2" id="KW-0489">Methyltransferase</keyword>